<organism evidence="2 3">
    <name type="scientific">Agrobacterium vitis</name>
    <name type="common">Rhizobium vitis</name>
    <dbReference type="NCBI Taxonomy" id="373"/>
    <lineage>
        <taxon>Bacteria</taxon>
        <taxon>Pseudomonadati</taxon>
        <taxon>Pseudomonadota</taxon>
        <taxon>Alphaproteobacteria</taxon>
        <taxon>Hyphomicrobiales</taxon>
        <taxon>Rhizobiaceae</taxon>
        <taxon>Rhizobium/Agrobacterium group</taxon>
        <taxon>Agrobacterium</taxon>
    </lineage>
</organism>
<feature type="domain" description="Xylose isomerase-like TIM barrel" evidence="1">
    <location>
        <begin position="30"/>
        <end position="264"/>
    </location>
</feature>
<dbReference type="GO" id="GO:0016853">
    <property type="term" value="F:isomerase activity"/>
    <property type="evidence" value="ECO:0007669"/>
    <property type="project" value="UniProtKB-KW"/>
</dbReference>
<dbReference type="SUPFAM" id="SSF51658">
    <property type="entry name" value="Xylose isomerase-like"/>
    <property type="match status" value="1"/>
</dbReference>
<dbReference type="PANTHER" id="PTHR12110">
    <property type="entry name" value="HYDROXYPYRUVATE ISOMERASE"/>
    <property type="match status" value="1"/>
</dbReference>
<proteinExistence type="predicted"/>
<protein>
    <submittedName>
        <fullName evidence="2">Sugar phosphate isomerase/epimerase</fullName>
    </submittedName>
</protein>
<name>A0AAE2RK20_AGRVI</name>
<dbReference type="InterPro" id="IPR036237">
    <property type="entry name" value="Xyl_isomerase-like_sf"/>
</dbReference>
<evidence type="ECO:0000313" key="3">
    <source>
        <dbReference type="Proteomes" id="UP000655037"/>
    </source>
</evidence>
<dbReference type="InterPro" id="IPR050312">
    <property type="entry name" value="IolE/XylAMocC-like"/>
</dbReference>
<dbReference type="Proteomes" id="UP000655037">
    <property type="component" value="Unassembled WGS sequence"/>
</dbReference>
<dbReference type="Gene3D" id="3.20.20.150">
    <property type="entry name" value="Divalent-metal-dependent TIM barrel enzymes"/>
    <property type="match status" value="1"/>
</dbReference>
<sequence length="306" mass="33850">MTTDAPKIAGFGFSSGDASPDLSDLPDILARIEDTGATHCELNLARYELIVNRRILPEKAEKLARICAARNLRYTVHGALAVNFMDEANLPLHRDVFAAMLELTGIVGASILVHHAAVIPAAPVQEIDRLHAIERNTLGMFAERAQRLGVRIGVETLFVEKDDMYTADPFRLANEIEAIGHPNVVGTLDFSHAFIMTQFRGLDFKAAVRRFADVAGHVHVHDSFGRPRYIRGHSVGEDVAYGMGDLHLPPGLGAIPWMEILPPLPFKSGTVLNVELRRRHFSEMPHLADFMRQLVQRANTIESDAI</sequence>
<dbReference type="AlphaFoldDB" id="A0AAE2RK20"/>
<reference evidence="2" key="1">
    <citation type="submission" date="2020-11" db="EMBL/GenBank/DDBJ databases">
        <title>Agrobacterium vitis strain K377 genome.</title>
        <authorList>
            <person name="Xi H."/>
        </authorList>
    </citation>
    <scope>NUCLEOTIDE SEQUENCE</scope>
    <source>
        <strain evidence="2">K377</strain>
    </source>
</reference>
<evidence type="ECO:0000313" key="2">
    <source>
        <dbReference type="EMBL" id="MBF2718230.1"/>
    </source>
</evidence>
<evidence type="ECO:0000259" key="1">
    <source>
        <dbReference type="Pfam" id="PF01261"/>
    </source>
</evidence>
<gene>
    <name evidence="2" type="ORF">IEI95_028965</name>
</gene>
<accession>A0AAE2RK20</accession>
<comment type="caution">
    <text evidence="2">The sequence shown here is derived from an EMBL/GenBank/DDBJ whole genome shotgun (WGS) entry which is preliminary data.</text>
</comment>
<dbReference type="EMBL" id="JACXXJ020000006">
    <property type="protein sequence ID" value="MBF2718230.1"/>
    <property type="molecule type" value="Genomic_DNA"/>
</dbReference>
<dbReference type="RefSeq" id="WP_194417406.1">
    <property type="nucleotide sequence ID" value="NZ_JACXXJ020000006.1"/>
</dbReference>
<keyword evidence="2" id="KW-0413">Isomerase</keyword>
<dbReference type="InterPro" id="IPR013022">
    <property type="entry name" value="Xyl_isomerase-like_TIM-brl"/>
</dbReference>
<dbReference type="Pfam" id="PF01261">
    <property type="entry name" value="AP_endonuc_2"/>
    <property type="match status" value="1"/>
</dbReference>